<accession>A0A0V0GG46</accession>
<organism evidence="1">
    <name type="scientific">Solanum chacoense</name>
    <name type="common">Chaco potato</name>
    <dbReference type="NCBI Taxonomy" id="4108"/>
    <lineage>
        <taxon>Eukaryota</taxon>
        <taxon>Viridiplantae</taxon>
        <taxon>Streptophyta</taxon>
        <taxon>Embryophyta</taxon>
        <taxon>Tracheophyta</taxon>
        <taxon>Spermatophyta</taxon>
        <taxon>Magnoliopsida</taxon>
        <taxon>eudicotyledons</taxon>
        <taxon>Gunneridae</taxon>
        <taxon>Pentapetalae</taxon>
        <taxon>asterids</taxon>
        <taxon>lamiids</taxon>
        <taxon>Solanales</taxon>
        <taxon>Solanaceae</taxon>
        <taxon>Solanoideae</taxon>
        <taxon>Solaneae</taxon>
        <taxon>Solanum</taxon>
    </lineage>
</organism>
<sequence length="74" mass="8528">KICGWPLFSFNKNKLWCPYKLVNDLASLYESINLVRHISTGCHKNEDNMLNLSNLFEGKYIGKVRKVHLPGSHP</sequence>
<evidence type="ECO:0000313" key="1">
    <source>
        <dbReference type="EMBL" id="JAP06845.1"/>
    </source>
</evidence>
<feature type="non-terminal residue" evidence="1">
    <location>
        <position position="1"/>
    </location>
</feature>
<protein>
    <submittedName>
        <fullName evidence="1">Putative ovule protein</fullName>
    </submittedName>
</protein>
<proteinExistence type="predicted"/>
<dbReference type="AlphaFoldDB" id="A0A0V0GG46"/>
<reference evidence="1" key="1">
    <citation type="submission" date="2015-12" db="EMBL/GenBank/DDBJ databases">
        <title>Gene expression during late stages of embryo sac development: a critical building block for successful pollen-pistil interactions.</title>
        <authorList>
            <person name="Liu Y."/>
            <person name="Joly V."/>
            <person name="Sabar M."/>
            <person name="Matton D.P."/>
        </authorList>
    </citation>
    <scope>NUCLEOTIDE SEQUENCE</scope>
</reference>
<name>A0A0V0GG46_SOLCH</name>
<dbReference type="EMBL" id="GEDG01040136">
    <property type="protein sequence ID" value="JAP06845.1"/>
    <property type="molecule type" value="Transcribed_RNA"/>
</dbReference>